<dbReference type="Pfam" id="PF14567">
    <property type="entry name" value="SUKH_5"/>
    <property type="match status" value="1"/>
</dbReference>
<dbReference type="Gene3D" id="3.40.1580.10">
    <property type="entry name" value="SMI1/KNR4-like"/>
    <property type="match status" value="1"/>
</dbReference>
<dbReference type="SUPFAM" id="SSF160631">
    <property type="entry name" value="SMI1/KNR4-like"/>
    <property type="match status" value="1"/>
</dbReference>
<accession>A0A5J6MUT5</accession>
<dbReference type="OrthoDB" id="7375812at2"/>
<feature type="domain" description="Knr4/Smi1-like" evidence="1">
    <location>
        <begin position="25"/>
        <end position="147"/>
    </location>
</feature>
<evidence type="ECO:0000313" key="3">
    <source>
        <dbReference type="Proteomes" id="UP000325797"/>
    </source>
</evidence>
<dbReference type="KEGG" id="hadh:FRZ61_09410"/>
<reference evidence="2 3" key="1">
    <citation type="submission" date="2019-08" db="EMBL/GenBank/DDBJ databases">
        <title>Hyperibacter terrae gen. nov., sp. nov. and Hyperibacter viscosus sp. nov., two new members in the family Rhodospirillaceae isolated from the rhizosphere of Hypericum perforatum.</title>
        <authorList>
            <person name="Noviana Z."/>
        </authorList>
    </citation>
    <scope>NUCLEOTIDE SEQUENCE [LARGE SCALE GENOMIC DNA]</scope>
    <source>
        <strain evidence="2 3">R5959</strain>
    </source>
</reference>
<dbReference type="InterPro" id="IPR018958">
    <property type="entry name" value="Knr4/Smi1-like_dom"/>
</dbReference>
<dbReference type="AlphaFoldDB" id="A0A5J6MUT5"/>
<sequence>MGMKDLEEALRLIEENEELADFVGPRDAALVDKAERTLGVRFPPSYRRFLLELGAGNFGAFEVYGVIDEDWDESSVPDGIWYTMNERRESDLPDHLLVIASAGDGPLYCLRLGDEKEPPVIFYSAGLDEEEQERKIAAENFGAFLLEGVRDELEA</sequence>
<gene>
    <name evidence="2" type="ORF">FRZ61_09410</name>
</gene>
<dbReference type="InterPro" id="IPR037883">
    <property type="entry name" value="Knr4/Smi1-like_sf"/>
</dbReference>
<keyword evidence="3" id="KW-1185">Reference proteome</keyword>
<protein>
    <recommendedName>
        <fullName evidence="1">Knr4/Smi1-like domain-containing protein</fullName>
    </recommendedName>
</protein>
<organism evidence="2 3">
    <name type="scientific">Hypericibacter adhaerens</name>
    <dbReference type="NCBI Taxonomy" id="2602016"/>
    <lineage>
        <taxon>Bacteria</taxon>
        <taxon>Pseudomonadati</taxon>
        <taxon>Pseudomonadota</taxon>
        <taxon>Alphaproteobacteria</taxon>
        <taxon>Rhodospirillales</taxon>
        <taxon>Dongiaceae</taxon>
        <taxon>Hypericibacter</taxon>
    </lineage>
</organism>
<name>A0A5J6MUT5_9PROT</name>
<evidence type="ECO:0000259" key="1">
    <source>
        <dbReference type="SMART" id="SM00860"/>
    </source>
</evidence>
<dbReference type="SMART" id="SM00860">
    <property type="entry name" value="SMI1_KNR4"/>
    <property type="match status" value="1"/>
</dbReference>
<dbReference type="EMBL" id="CP042582">
    <property type="protein sequence ID" value="QEX21021.1"/>
    <property type="molecule type" value="Genomic_DNA"/>
</dbReference>
<dbReference type="Proteomes" id="UP000325797">
    <property type="component" value="Chromosome"/>
</dbReference>
<evidence type="ECO:0000313" key="2">
    <source>
        <dbReference type="EMBL" id="QEX21021.1"/>
    </source>
</evidence>
<proteinExistence type="predicted"/>